<organism evidence="2 3">
    <name type="scientific">Leucocoprinus birnbaumii</name>
    <dbReference type="NCBI Taxonomy" id="56174"/>
    <lineage>
        <taxon>Eukaryota</taxon>
        <taxon>Fungi</taxon>
        <taxon>Dikarya</taxon>
        <taxon>Basidiomycota</taxon>
        <taxon>Agaricomycotina</taxon>
        <taxon>Agaricomycetes</taxon>
        <taxon>Agaricomycetidae</taxon>
        <taxon>Agaricales</taxon>
        <taxon>Agaricineae</taxon>
        <taxon>Agaricaceae</taxon>
        <taxon>Leucocoprinus</taxon>
    </lineage>
</organism>
<sequence length="143" mass="15395">MSIPDGSYYIINRVLSSFGGDLAIQYRGQGAPCQVNPLNDSDNNQVVSTNTLSRSAGAQKTISPASNPNLQIGWGSSGPTVLPPGNYVWNIDRISDNCYTIQDGGRTAFWGLVNVTPGEYITIGPGNANDRQRQWILVQAANH</sequence>
<dbReference type="AlphaFoldDB" id="A0AAD5VPT1"/>
<feature type="domain" description="CCL2-like lectin" evidence="1">
    <location>
        <begin position="6"/>
        <end position="133"/>
    </location>
</feature>
<evidence type="ECO:0000313" key="2">
    <source>
        <dbReference type="EMBL" id="KAJ3566215.1"/>
    </source>
</evidence>
<proteinExistence type="predicted"/>
<comment type="caution">
    <text evidence="2">The sequence shown here is derived from an EMBL/GenBank/DDBJ whole genome shotgun (WGS) entry which is preliminary data.</text>
</comment>
<evidence type="ECO:0000313" key="3">
    <source>
        <dbReference type="Proteomes" id="UP001213000"/>
    </source>
</evidence>
<dbReference type="Proteomes" id="UP001213000">
    <property type="component" value="Unassembled WGS sequence"/>
</dbReference>
<gene>
    <name evidence="2" type="ORF">NP233_g7143</name>
</gene>
<keyword evidence="3" id="KW-1185">Reference proteome</keyword>
<name>A0AAD5VPT1_9AGAR</name>
<dbReference type="InterPro" id="IPR048746">
    <property type="entry name" value="CCL2-like_lectin"/>
</dbReference>
<dbReference type="Gene3D" id="2.80.10.50">
    <property type="match status" value="1"/>
</dbReference>
<dbReference type="EMBL" id="JANIEX010000504">
    <property type="protein sequence ID" value="KAJ3566215.1"/>
    <property type="molecule type" value="Genomic_DNA"/>
</dbReference>
<reference evidence="2" key="1">
    <citation type="submission" date="2022-07" db="EMBL/GenBank/DDBJ databases">
        <title>Genome Sequence of Leucocoprinus birnbaumii.</title>
        <authorList>
            <person name="Buettner E."/>
        </authorList>
    </citation>
    <scope>NUCLEOTIDE SEQUENCE</scope>
    <source>
        <strain evidence="2">VT141</strain>
    </source>
</reference>
<evidence type="ECO:0000259" key="1">
    <source>
        <dbReference type="Pfam" id="PF21595"/>
    </source>
</evidence>
<accession>A0AAD5VPT1</accession>
<dbReference type="CDD" id="cd23715">
    <property type="entry name" value="beta-trefoil_Ricin_CCL2"/>
    <property type="match status" value="1"/>
</dbReference>
<protein>
    <recommendedName>
        <fullName evidence="1">CCL2-like lectin domain-containing protein</fullName>
    </recommendedName>
</protein>
<dbReference type="Pfam" id="PF21595">
    <property type="entry name" value="CCL2-like"/>
    <property type="match status" value="1"/>
</dbReference>